<dbReference type="EMBL" id="MU003521">
    <property type="protein sequence ID" value="KAF2467184.1"/>
    <property type="molecule type" value="Genomic_DNA"/>
</dbReference>
<gene>
    <name evidence="1" type="ORF">BDR25DRAFT_305632</name>
</gene>
<dbReference type="Proteomes" id="UP000799755">
    <property type="component" value="Unassembled WGS sequence"/>
</dbReference>
<evidence type="ECO:0000313" key="1">
    <source>
        <dbReference type="EMBL" id="KAF2467184.1"/>
    </source>
</evidence>
<evidence type="ECO:0000313" key="2">
    <source>
        <dbReference type="Proteomes" id="UP000799755"/>
    </source>
</evidence>
<keyword evidence="2" id="KW-1185">Reference proteome</keyword>
<protein>
    <submittedName>
        <fullName evidence="1">Uncharacterized protein</fullName>
    </submittedName>
</protein>
<reference evidence="1" key="1">
    <citation type="journal article" date="2020" name="Stud. Mycol.">
        <title>101 Dothideomycetes genomes: a test case for predicting lifestyles and emergence of pathogens.</title>
        <authorList>
            <person name="Haridas S."/>
            <person name="Albert R."/>
            <person name="Binder M."/>
            <person name="Bloem J."/>
            <person name="Labutti K."/>
            <person name="Salamov A."/>
            <person name="Andreopoulos B."/>
            <person name="Baker S."/>
            <person name="Barry K."/>
            <person name="Bills G."/>
            <person name="Bluhm B."/>
            <person name="Cannon C."/>
            <person name="Castanera R."/>
            <person name="Culley D."/>
            <person name="Daum C."/>
            <person name="Ezra D."/>
            <person name="Gonzalez J."/>
            <person name="Henrissat B."/>
            <person name="Kuo A."/>
            <person name="Liang C."/>
            <person name="Lipzen A."/>
            <person name="Lutzoni F."/>
            <person name="Magnuson J."/>
            <person name="Mondo S."/>
            <person name="Nolan M."/>
            <person name="Ohm R."/>
            <person name="Pangilinan J."/>
            <person name="Park H.-J."/>
            <person name="Ramirez L."/>
            <person name="Alfaro M."/>
            <person name="Sun H."/>
            <person name="Tritt A."/>
            <person name="Yoshinaga Y."/>
            <person name="Zwiers L.-H."/>
            <person name="Turgeon B."/>
            <person name="Goodwin S."/>
            <person name="Spatafora J."/>
            <person name="Crous P."/>
            <person name="Grigoriev I."/>
        </authorList>
    </citation>
    <scope>NUCLEOTIDE SEQUENCE</scope>
    <source>
        <strain evidence="1">ATCC 200398</strain>
    </source>
</reference>
<organism evidence="1 2">
    <name type="scientific">Lindgomyces ingoldianus</name>
    <dbReference type="NCBI Taxonomy" id="673940"/>
    <lineage>
        <taxon>Eukaryota</taxon>
        <taxon>Fungi</taxon>
        <taxon>Dikarya</taxon>
        <taxon>Ascomycota</taxon>
        <taxon>Pezizomycotina</taxon>
        <taxon>Dothideomycetes</taxon>
        <taxon>Pleosporomycetidae</taxon>
        <taxon>Pleosporales</taxon>
        <taxon>Lindgomycetaceae</taxon>
        <taxon>Lindgomyces</taxon>
    </lineage>
</organism>
<proteinExistence type="predicted"/>
<accession>A0ACB6QJQ5</accession>
<name>A0ACB6QJQ5_9PLEO</name>
<comment type="caution">
    <text evidence="1">The sequence shown here is derived from an EMBL/GenBank/DDBJ whole genome shotgun (WGS) entry which is preliminary data.</text>
</comment>
<sequence>MAFTPRRATLGWAAILALFLIFFWYSRDAQTQPYRAHGDGHSQGAGYSTPIGKRLAFYPGTVKPPGSNYSRILVLPKLKSEHVGWISEELPGLQTAIYEVDNPSADYRVPRNKGHEAMVYLTYIIDHYEDLPDTIIFIHPHKSAWHNNILLDLDTPTTIKRLQDDRVGRQGYMNLRCHLDPGCPNWIHLDRAEVDFDQHIKPEEQHFSFELFQAMFPGHRPPPVLSQACCAQFAVSGERVRDNPKNLYEHLQIWLLETSFEDKDSGRIFEYMWQYLFTRNAEYCPAMNSCYCDGYGICFGSATKLDDWLKKLKKRELADQELDGAQKEKKDKATLDEISNRVWRLNQELNAEKAEAYKKGEDEKYRALERERVPNYP</sequence>